<dbReference type="AlphaFoldDB" id="E6VFE3"/>
<evidence type="ECO:0000256" key="2">
    <source>
        <dbReference type="ARBA" id="ARBA00022729"/>
    </source>
</evidence>
<dbReference type="Gene3D" id="3.50.50.60">
    <property type="entry name" value="FAD/NAD(P)-binding domain"/>
    <property type="match status" value="2"/>
</dbReference>
<dbReference type="PANTHER" id="PTHR46091:SF3">
    <property type="entry name" value="AMINE OXIDASE DOMAIN-CONTAINING PROTEIN"/>
    <property type="match status" value="1"/>
</dbReference>
<accession>E6VFE3</accession>
<dbReference type="HOGENOM" id="CLU_558772_0_0_5"/>
<dbReference type="BioCyc" id="RPAL652103:RPDX1_RS06455-MONOMER"/>
<evidence type="ECO:0000313" key="7">
    <source>
        <dbReference type="Proteomes" id="UP000001402"/>
    </source>
</evidence>
<dbReference type="eggNOG" id="COG1233">
    <property type="taxonomic scope" value="Bacteria"/>
</dbReference>
<proteinExistence type="predicted"/>
<keyword evidence="3" id="KW-0274">FAD</keyword>
<dbReference type="InterPro" id="IPR036188">
    <property type="entry name" value="FAD/NAD-bd_sf"/>
</dbReference>
<reference evidence="6" key="1">
    <citation type="submission" date="2010-12" db="EMBL/GenBank/DDBJ databases">
        <title>Complete sequence of Rhodopseudomonas palustris DX-1.</title>
        <authorList>
            <consortium name="US DOE Joint Genome Institute"/>
            <person name="Lucas S."/>
            <person name="Copeland A."/>
            <person name="Lapidus A."/>
            <person name="Cheng J.-F."/>
            <person name="Goodwin L."/>
            <person name="Pitluck S."/>
            <person name="Misra M."/>
            <person name="Chertkov O."/>
            <person name="Detter J.C."/>
            <person name="Han C."/>
            <person name="Tapia R."/>
            <person name="Land M."/>
            <person name="Hauser L."/>
            <person name="Kyrpides N."/>
            <person name="Ivanova N."/>
            <person name="Ovchinnikova G."/>
            <person name="Logan B."/>
            <person name="Oda Y."/>
            <person name="Harwood C."/>
            <person name="Woyke T."/>
        </authorList>
    </citation>
    <scope>NUCLEOTIDE SEQUENCE [LARGE SCALE GENOMIC DNA]</scope>
    <source>
        <strain evidence="6">DX-1</strain>
    </source>
</reference>
<dbReference type="EMBL" id="CP002418">
    <property type="protein sequence ID" value="ADU42931.1"/>
    <property type="molecule type" value="Genomic_DNA"/>
</dbReference>
<dbReference type="Proteomes" id="UP000001402">
    <property type="component" value="Chromosome"/>
</dbReference>
<keyword evidence="1" id="KW-0285">Flavoprotein</keyword>
<dbReference type="InterPro" id="IPR052206">
    <property type="entry name" value="Retinol_saturase"/>
</dbReference>
<dbReference type="Pfam" id="PF13450">
    <property type="entry name" value="NAD_binding_8"/>
    <property type="match status" value="1"/>
</dbReference>
<keyword evidence="5" id="KW-0520">NAD</keyword>
<organism evidence="6 7">
    <name type="scientific">Rhodopseudomonas palustris (strain DX-1)</name>
    <dbReference type="NCBI Taxonomy" id="652103"/>
    <lineage>
        <taxon>Bacteria</taxon>
        <taxon>Pseudomonadati</taxon>
        <taxon>Pseudomonadota</taxon>
        <taxon>Alphaproteobacteria</taxon>
        <taxon>Hyphomicrobiales</taxon>
        <taxon>Nitrobacteraceae</taxon>
        <taxon>Rhodopseudomonas</taxon>
    </lineage>
</organism>
<dbReference type="SUPFAM" id="SSF51905">
    <property type="entry name" value="FAD/NAD(P)-binding domain"/>
    <property type="match status" value="1"/>
</dbReference>
<keyword evidence="2" id="KW-0732">Signal</keyword>
<sequence>MTRFDAVVIGAGLGGLTAGAILAREGRKVLVIERGNSVGGAASSYKAGELFVEGSLHITGNPQHLRDPKHRALSRAGVLDAVQWIPAGALYEMRGGPLGAPFTLPDEFAAARDALNRRFPHARDGIARWLGDLERLAGTLGDGGLDAVLALAPEFADWHASLGDRLQALFGDDEALKCAVAGNLSYVHDDVGALWWVPFAMVQGSFLLSGARFIQGGSQRLSSALARAVRKAGGEVVLRRVVSGLVMGDHGGAHRVTHVARDGGDPQTVEAATVIGNAAPATLASLLPADQAQRLTASYADHTPSLSLFALTLGLSRPPGEFGVGSYATQLLPDWMTTLASYAEGKTLMADEPGARMPPLAIADYTAIDSGVPSPPYVLSVVGPDRVSNWDGLDQDAYRAKRGRWQQALLAHLDRSYPGLSGAVTAAAFNTAYSVQQYLGAPQGAVYGFAPLLPNSDAPYRTPRTILPGLYLASAYAGIGGYSGVVQAAQGCAELILKDQTSG</sequence>
<dbReference type="KEGG" id="rpx:Rpdx1_1308"/>
<evidence type="ECO:0000256" key="3">
    <source>
        <dbReference type="ARBA" id="ARBA00022827"/>
    </source>
</evidence>
<evidence type="ECO:0000256" key="1">
    <source>
        <dbReference type="ARBA" id="ARBA00022630"/>
    </source>
</evidence>
<dbReference type="STRING" id="652103.Rpdx1_1308"/>
<evidence type="ECO:0000313" key="6">
    <source>
        <dbReference type="EMBL" id="ADU42931.1"/>
    </source>
</evidence>
<dbReference type="OrthoDB" id="9774675at2"/>
<protein>
    <submittedName>
        <fullName evidence="6">Fumarate reductase/succinate dehydrogenase flavoprotein domain protein</fullName>
    </submittedName>
</protein>
<dbReference type="PANTHER" id="PTHR46091">
    <property type="entry name" value="BLR7054 PROTEIN"/>
    <property type="match status" value="1"/>
</dbReference>
<evidence type="ECO:0000256" key="4">
    <source>
        <dbReference type="ARBA" id="ARBA00022857"/>
    </source>
</evidence>
<name>E6VFE3_RHOPX</name>
<keyword evidence="4" id="KW-0521">NADP</keyword>
<gene>
    <name evidence="6" type="ordered locus">Rpdx1_1308</name>
</gene>
<evidence type="ECO:0000256" key="5">
    <source>
        <dbReference type="ARBA" id="ARBA00023027"/>
    </source>
</evidence>